<keyword evidence="3" id="KW-0479">Metal-binding</keyword>
<dbReference type="GO" id="GO:0046872">
    <property type="term" value="F:metal ion binding"/>
    <property type="evidence" value="ECO:0007669"/>
    <property type="project" value="UniProtKB-KW"/>
</dbReference>
<dbReference type="Proteomes" id="UP001144372">
    <property type="component" value="Unassembled WGS sequence"/>
</dbReference>
<gene>
    <name evidence="8" type="ORF">DAMNIGENAA_06300</name>
</gene>
<organism evidence="8 9">
    <name type="scientific">Desulforhabdus amnigena</name>
    <dbReference type="NCBI Taxonomy" id="40218"/>
    <lineage>
        <taxon>Bacteria</taxon>
        <taxon>Pseudomonadati</taxon>
        <taxon>Thermodesulfobacteriota</taxon>
        <taxon>Syntrophobacteria</taxon>
        <taxon>Syntrophobacterales</taxon>
        <taxon>Syntrophobacteraceae</taxon>
        <taxon>Desulforhabdus</taxon>
    </lineage>
</organism>
<evidence type="ECO:0000313" key="8">
    <source>
        <dbReference type="EMBL" id="GLI33197.1"/>
    </source>
</evidence>
<sequence>MSSEKKDKFTYAHSKLCKGEAGKTGDWRSFRPVIDHTKCTPTKNQRPSCFICWLYCPEGVVKRTIPVEIDMDYCKGCGICAEECPTKAIQMVEEEKKA</sequence>
<dbReference type="AlphaFoldDB" id="A0A9W6FR56"/>
<dbReference type="GO" id="GO:0051539">
    <property type="term" value="F:4 iron, 4 sulfur cluster binding"/>
    <property type="evidence" value="ECO:0007669"/>
    <property type="project" value="UniProtKB-KW"/>
</dbReference>
<dbReference type="RefSeq" id="WP_281792212.1">
    <property type="nucleotide sequence ID" value="NZ_BSDR01000001.1"/>
</dbReference>
<dbReference type="InterPro" id="IPR017896">
    <property type="entry name" value="4Fe4S_Fe-S-bd"/>
</dbReference>
<keyword evidence="4" id="KW-0677">Repeat</keyword>
<dbReference type="PANTHER" id="PTHR43724:SF1">
    <property type="entry name" value="PYRUVATE SYNTHASE SUBUNIT PORD"/>
    <property type="match status" value="1"/>
</dbReference>
<evidence type="ECO:0000256" key="1">
    <source>
        <dbReference type="ARBA" id="ARBA00001966"/>
    </source>
</evidence>
<evidence type="ECO:0000256" key="6">
    <source>
        <dbReference type="ARBA" id="ARBA00023014"/>
    </source>
</evidence>
<evidence type="ECO:0000256" key="2">
    <source>
        <dbReference type="ARBA" id="ARBA00022485"/>
    </source>
</evidence>
<dbReference type="NCBIfam" id="TIGR02179">
    <property type="entry name" value="PorD_KorD"/>
    <property type="match status" value="1"/>
</dbReference>
<comment type="caution">
    <text evidence="8">The sequence shown here is derived from an EMBL/GenBank/DDBJ whole genome shotgun (WGS) entry which is preliminary data.</text>
</comment>
<comment type="cofactor">
    <cofactor evidence="1">
        <name>[4Fe-4S] cluster</name>
        <dbReference type="ChEBI" id="CHEBI:49883"/>
    </cofactor>
</comment>
<name>A0A9W6FR56_9BACT</name>
<evidence type="ECO:0000256" key="4">
    <source>
        <dbReference type="ARBA" id="ARBA00022737"/>
    </source>
</evidence>
<dbReference type="InterPro" id="IPR011898">
    <property type="entry name" value="PorD_KorD"/>
</dbReference>
<dbReference type="InterPro" id="IPR017900">
    <property type="entry name" value="4Fe4S_Fe_S_CS"/>
</dbReference>
<dbReference type="GO" id="GO:0016625">
    <property type="term" value="F:oxidoreductase activity, acting on the aldehyde or oxo group of donors, iron-sulfur protein as acceptor"/>
    <property type="evidence" value="ECO:0007669"/>
    <property type="project" value="InterPro"/>
</dbReference>
<dbReference type="SUPFAM" id="SSF54862">
    <property type="entry name" value="4Fe-4S ferredoxins"/>
    <property type="match status" value="1"/>
</dbReference>
<protein>
    <recommendedName>
        <fullName evidence="7">4Fe-4S ferredoxin-type domain-containing protein</fullName>
    </recommendedName>
</protein>
<dbReference type="PROSITE" id="PS51379">
    <property type="entry name" value="4FE4S_FER_2"/>
    <property type="match status" value="1"/>
</dbReference>
<evidence type="ECO:0000256" key="5">
    <source>
        <dbReference type="ARBA" id="ARBA00023004"/>
    </source>
</evidence>
<evidence type="ECO:0000259" key="7">
    <source>
        <dbReference type="PROSITE" id="PS51379"/>
    </source>
</evidence>
<keyword evidence="2" id="KW-0004">4Fe-4S</keyword>
<dbReference type="EMBL" id="BSDR01000001">
    <property type="protein sequence ID" value="GLI33197.1"/>
    <property type="molecule type" value="Genomic_DNA"/>
</dbReference>
<evidence type="ECO:0000313" key="9">
    <source>
        <dbReference type="Proteomes" id="UP001144372"/>
    </source>
</evidence>
<keyword evidence="6" id="KW-0411">Iron-sulfur</keyword>
<evidence type="ECO:0000256" key="3">
    <source>
        <dbReference type="ARBA" id="ARBA00022723"/>
    </source>
</evidence>
<reference evidence="8" key="1">
    <citation type="submission" date="2022-12" db="EMBL/GenBank/DDBJ databases">
        <title>Reference genome sequencing for broad-spectrum identification of bacterial and archaeal isolates by mass spectrometry.</title>
        <authorList>
            <person name="Sekiguchi Y."/>
            <person name="Tourlousse D.M."/>
        </authorList>
    </citation>
    <scope>NUCLEOTIDE SEQUENCE</scope>
    <source>
        <strain evidence="8">ASRB1</strain>
    </source>
</reference>
<proteinExistence type="predicted"/>
<dbReference type="PANTHER" id="PTHR43724">
    <property type="entry name" value="PYRUVATE SYNTHASE SUBUNIT PORD"/>
    <property type="match status" value="1"/>
</dbReference>
<dbReference type="Pfam" id="PF00037">
    <property type="entry name" value="Fer4"/>
    <property type="match status" value="1"/>
</dbReference>
<dbReference type="PROSITE" id="PS00198">
    <property type="entry name" value="4FE4S_FER_1"/>
    <property type="match status" value="1"/>
</dbReference>
<accession>A0A9W6FR56</accession>
<dbReference type="Gene3D" id="3.30.70.20">
    <property type="match status" value="1"/>
</dbReference>
<feature type="domain" description="4Fe-4S ferredoxin-type" evidence="7">
    <location>
        <begin position="65"/>
        <end position="94"/>
    </location>
</feature>
<keyword evidence="5" id="KW-0408">Iron</keyword>
<keyword evidence="9" id="KW-1185">Reference proteome</keyword>